<feature type="compositionally biased region" description="Basic and acidic residues" evidence="1">
    <location>
        <begin position="116"/>
        <end position="125"/>
    </location>
</feature>
<feature type="compositionally biased region" description="Polar residues" evidence="1">
    <location>
        <begin position="1"/>
        <end position="12"/>
    </location>
</feature>
<keyword evidence="2" id="KW-1133">Transmembrane helix</keyword>
<feature type="region of interest" description="Disordered" evidence="1">
    <location>
        <begin position="1"/>
        <end position="20"/>
    </location>
</feature>
<name>A0A4Q9V417_9ACTO</name>
<dbReference type="Proteomes" id="UP000293036">
    <property type="component" value="Unassembled WGS sequence"/>
</dbReference>
<evidence type="ECO:0000256" key="2">
    <source>
        <dbReference type="SAM" id="Phobius"/>
    </source>
</evidence>
<gene>
    <name evidence="3" type="ORF">EZJ44_01855</name>
</gene>
<feature type="transmembrane region" description="Helical" evidence="2">
    <location>
        <begin position="269"/>
        <end position="286"/>
    </location>
</feature>
<accession>A0A4Q9V417</accession>
<feature type="compositionally biased region" description="Polar residues" evidence="1">
    <location>
        <begin position="97"/>
        <end position="115"/>
    </location>
</feature>
<comment type="caution">
    <text evidence="3">The sequence shown here is derived from an EMBL/GenBank/DDBJ whole genome shotgun (WGS) entry which is preliminary data.</text>
</comment>
<dbReference type="RefSeq" id="WP_131279527.1">
    <property type="nucleotide sequence ID" value="NZ_JBHSLR010000009.1"/>
</dbReference>
<dbReference type="OrthoDB" id="3256579at2"/>
<feature type="transmembrane region" description="Helical" evidence="2">
    <location>
        <begin position="306"/>
        <end position="326"/>
    </location>
</feature>
<evidence type="ECO:0000313" key="4">
    <source>
        <dbReference type="Proteomes" id="UP000293036"/>
    </source>
</evidence>
<feature type="compositionally biased region" description="Basic and acidic residues" evidence="1">
    <location>
        <begin position="149"/>
        <end position="158"/>
    </location>
</feature>
<keyword evidence="4" id="KW-1185">Reference proteome</keyword>
<feature type="region of interest" description="Disordered" evidence="1">
    <location>
        <begin position="55"/>
        <end position="167"/>
    </location>
</feature>
<keyword evidence="2" id="KW-0472">Membrane</keyword>
<evidence type="ECO:0000313" key="3">
    <source>
        <dbReference type="EMBL" id="TBW23893.1"/>
    </source>
</evidence>
<keyword evidence="2" id="KW-0812">Transmembrane</keyword>
<feature type="transmembrane region" description="Helical" evidence="2">
    <location>
        <begin position="333"/>
        <end position="352"/>
    </location>
</feature>
<proteinExistence type="predicted"/>
<organism evidence="3 4">
    <name type="scientific">Arcanobacterium bovis</name>
    <dbReference type="NCBI Taxonomy" id="2529275"/>
    <lineage>
        <taxon>Bacteria</taxon>
        <taxon>Bacillati</taxon>
        <taxon>Actinomycetota</taxon>
        <taxon>Actinomycetes</taxon>
        <taxon>Actinomycetales</taxon>
        <taxon>Actinomycetaceae</taxon>
        <taxon>Arcanobacterium</taxon>
    </lineage>
</organism>
<dbReference type="AlphaFoldDB" id="A0A4Q9V417"/>
<evidence type="ECO:0000256" key="1">
    <source>
        <dbReference type="SAM" id="MobiDB-lite"/>
    </source>
</evidence>
<protein>
    <submittedName>
        <fullName evidence="3">Uncharacterized protein</fullName>
    </submittedName>
</protein>
<feature type="region of interest" description="Disordered" evidence="1">
    <location>
        <begin position="232"/>
        <end position="251"/>
    </location>
</feature>
<sequence length="430" mass="44812">MTTPTDPYNSASRRPFDDDDVLAPLEQDDVQAAEKSGLSYGDSDLVAWDQAFSAHSAAVADDASDDETEGKHVESTGDSAGEAGSELHLLATERTDTAQPADSSNAADPLFTSSEDSSRVAEGRSEGYNALPDEERKNATLVDVVSAHSADDADDTARPSRNRALAQDETFTSGLGVDDAEANISSVGTGFAAGGMAVTAAAGALNTDAAHASADTAVNAEYAENREGFVQAAGPDHDGDRQARWSADPGDDAYLEVPDEPQSRTGAHIGIFFATLLLLPLAWYLLSDAGVRLGMVKNNPWDTGSLNFLALGELVAGVVVMLVIFLVARASSLGAQVLGALVAIAGTIAILLPTRGARFAARVDEAIGSYNAFTANVAHHLNLDLATGRVAILGFVLLFLGVVAHGARRRGAVRAAAIARRELLLKDQNQ</sequence>
<dbReference type="EMBL" id="SJDT01000001">
    <property type="protein sequence ID" value="TBW23893.1"/>
    <property type="molecule type" value="Genomic_DNA"/>
</dbReference>
<feature type="transmembrane region" description="Helical" evidence="2">
    <location>
        <begin position="386"/>
        <end position="404"/>
    </location>
</feature>
<reference evidence="3 4" key="1">
    <citation type="submission" date="2019-02" db="EMBL/GenBank/DDBJ databases">
        <title>Arcanobacterium bovis sp. nov., isolated from the milk of a cow with mastitis.</title>
        <authorList>
            <person name="Sammra O."/>
            <person name="Foster G."/>
            <person name="Hassan A."/>
            <person name="Alssahen M."/>
            <person name="Laemmler C."/>
            <person name="Borowiak M."/>
            <person name="Malorny B."/>
            <person name="Abdulmawjood A."/>
        </authorList>
    </citation>
    <scope>NUCLEOTIDE SEQUENCE [LARGE SCALE GENOMIC DNA]</scope>
    <source>
        <strain evidence="3 4">C605018/01/1</strain>
    </source>
</reference>